<keyword evidence="2" id="KW-0378">Hydrolase</keyword>
<sequence>LVTETPAAYPAGLTYVRTGDISTRYREWGASGTPVLLLHGFIESADTWGATAAVLARDHRVYAIDLDGYGYSSRVAPYTTVHLTQQVVDFIRVMHLQRPIVVGHSSGAAVAAAVALAAPDEVGGVMFLDGDGLPLSGTADGGRDTSGGHAGASAVPQPYRTTLLRLVLRSDDIIRAIYAAACGPRCPALTEAGVDQWRRPFQVPGAEAAAFDVLGAGIPSLPVARLRRLASLPMPKSVVYGADDPEYAPGSAAETAARIGAPAPTMIPDARHLTLISDPDVVAAAVEELAARAHA</sequence>
<reference evidence="2" key="1">
    <citation type="submission" date="2021-04" db="EMBL/GenBank/DDBJ databases">
        <title>Genome based classification of Actinospica acidithermotolerans sp. nov., an actinobacterium isolated from an Indonesian hot spring.</title>
        <authorList>
            <person name="Kusuma A.B."/>
            <person name="Putra K.E."/>
            <person name="Nafisah S."/>
            <person name="Loh J."/>
            <person name="Nouioui I."/>
            <person name="Goodfellow M."/>
        </authorList>
    </citation>
    <scope>NUCLEOTIDE SEQUENCE</scope>
    <source>
        <strain evidence="2">MGRD01-02</strain>
    </source>
</reference>
<dbReference type="Gene3D" id="3.40.50.1820">
    <property type="entry name" value="alpha/beta hydrolase"/>
    <property type="match status" value="1"/>
</dbReference>
<organism evidence="2 3">
    <name type="scientific">Actinospica acidithermotolerans</name>
    <dbReference type="NCBI Taxonomy" id="2828514"/>
    <lineage>
        <taxon>Bacteria</taxon>
        <taxon>Bacillati</taxon>
        <taxon>Actinomycetota</taxon>
        <taxon>Actinomycetes</taxon>
        <taxon>Catenulisporales</taxon>
        <taxon>Actinospicaceae</taxon>
        <taxon>Actinospica</taxon>
    </lineage>
</organism>
<dbReference type="PANTHER" id="PTHR43689">
    <property type="entry name" value="HYDROLASE"/>
    <property type="match status" value="1"/>
</dbReference>
<dbReference type="Pfam" id="PF12697">
    <property type="entry name" value="Abhydrolase_6"/>
    <property type="match status" value="1"/>
</dbReference>
<dbReference type="PRINTS" id="PR00111">
    <property type="entry name" value="ABHYDROLASE"/>
</dbReference>
<dbReference type="EMBL" id="JAGSOH010000097">
    <property type="protein sequence ID" value="MBR7829713.1"/>
    <property type="molecule type" value="Genomic_DNA"/>
</dbReference>
<dbReference type="InterPro" id="IPR000073">
    <property type="entry name" value="AB_hydrolase_1"/>
</dbReference>
<protein>
    <submittedName>
        <fullName evidence="2">Alpha/beta hydrolase</fullName>
    </submittedName>
</protein>
<evidence type="ECO:0000313" key="3">
    <source>
        <dbReference type="Proteomes" id="UP000676325"/>
    </source>
</evidence>
<gene>
    <name evidence="2" type="ORF">KDK95_25630</name>
</gene>
<feature type="domain" description="AB hydrolase-1" evidence="1">
    <location>
        <begin position="35"/>
        <end position="285"/>
    </location>
</feature>
<proteinExistence type="predicted"/>
<dbReference type="SUPFAM" id="SSF53474">
    <property type="entry name" value="alpha/beta-Hydrolases"/>
    <property type="match status" value="1"/>
</dbReference>
<keyword evidence="3" id="KW-1185">Reference proteome</keyword>
<dbReference type="RefSeq" id="WP_212520847.1">
    <property type="nucleotide sequence ID" value="NZ_JAGSOH010000097.1"/>
</dbReference>
<dbReference type="InterPro" id="IPR029058">
    <property type="entry name" value="AB_hydrolase_fold"/>
</dbReference>
<evidence type="ECO:0000313" key="2">
    <source>
        <dbReference type="EMBL" id="MBR7829713.1"/>
    </source>
</evidence>
<accession>A0A941EG02</accession>
<feature type="non-terminal residue" evidence="2">
    <location>
        <position position="1"/>
    </location>
</feature>
<dbReference type="AlphaFoldDB" id="A0A941EG02"/>
<dbReference type="PANTHER" id="PTHR43689:SF8">
    <property type="entry name" value="ALPHA_BETA-HYDROLASES SUPERFAMILY PROTEIN"/>
    <property type="match status" value="1"/>
</dbReference>
<dbReference type="GO" id="GO:0016787">
    <property type="term" value="F:hydrolase activity"/>
    <property type="evidence" value="ECO:0007669"/>
    <property type="project" value="UniProtKB-KW"/>
</dbReference>
<evidence type="ECO:0000259" key="1">
    <source>
        <dbReference type="Pfam" id="PF12697"/>
    </source>
</evidence>
<comment type="caution">
    <text evidence="2">The sequence shown here is derived from an EMBL/GenBank/DDBJ whole genome shotgun (WGS) entry which is preliminary data.</text>
</comment>
<name>A0A941EG02_9ACTN</name>
<dbReference type="Proteomes" id="UP000676325">
    <property type="component" value="Unassembled WGS sequence"/>
</dbReference>